<dbReference type="VEuPathDB" id="FungiDB:AeMF1_009723"/>
<comment type="caution">
    <text evidence="3">The sequence shown here is derived from an EMBL/GenBank/DDBJ whole genome shotgun (WGS) entry which is preliminary data.</text>
</comment>
<proteinExistence type="predicted"/>
<dbReference type="Pfam" id="PF00226">
    <property type="entry name" value="DnaJ"/>
    <property type="match status" value="1"/>
</dbReference>
<dbReference type="InterPro" id="IPR036869">
    <property type="entry name" value="J_dom_sf"/>
</dbReference>
<feature type="region of interest" description="Disordered" evidence="1">
    <location>
        <begin position="710"/>
        <end position="745"/>
    </location>
</feature>
<feature type="compositionally biased region" description="Pro residues" evidence="1">
    <location>
        <begin position="715"/>
        <end position="727"/>
    </location>
</feature>
<evidence type="ECO:0000313" key="3">
    <source>
        <dbReference type="EMBL" id="KAF0727556.1"/>
    </source>
</evidence>
<accession>A0A6G0WJZ6</accession>
<feature type="region of interest" description="Disordered" evidence="1">
    <location>
        <begin position="501"/>
        <end position="520"/>
    </location>
</feature>
<dbReference type="Gene3D" id="1.10.287.110">
    <property type="entry name" value="DnaJ domain"/>
    <property type="match status" value="1"/>
</dbReference>
<feature type="compositionally biased region" description="Acidic residues" evidence="1">
    <location>
        <begin position="501"/>
        <end position="510"/>
    </location>
</feature>
<reference evidence="3 4" key="1">
    <citation type="submission" date="2019-07" db="EMBL/GenBank/DDBJ databases">
        <title>Genomics analysis of Aphanomyces spp. identifies a new class of oomycete effector associated with host adaptation.</title>
        <authorList>
            <person name="Gaulin E."/>
        </authorList>
    </citation>
    <scope>NUCLEOTIDE SEQUENCE [LARGE SCALE GENOMIC DNA]</scope>
    <source>
        <strain evidence="3 4">ATCC 201684</strain>
    </source>
</reference>
<gene>
    <name evidence="3" type="ORF">Ae201684_014384</name>
</gene>
<dbReference type="SUPFAM" id="SSF46565">
    <property type="entry name" value="Chaperone J-domain"/>
    <property type="match status" value="1"/>
</dbReference>
<evidence type="ECO:0000313" key="4">
    <source>
        <dbReference type="Proteomes" id="UP000481153"/>
    </source>
</evidence>
<dbReference type="SMART" id="SM00271">
    <property type="entry name" value="DnaJ"/>
    <property type="match status" value="1"/>
</dbReference>
<feature type="region of interest" description="Disordered" evidence="1">
    <location>
        <begin position="1"/>
        <end position="54"/>
    </location>
</feature>
<dbReference type="AlphaFoldDB" id="A0A6G0WJZ6"/>
<feature type="domain" description="J" evidence="2">
    <location>
        <begin position="860"/>
        <end position="918"/>
    </location>
</feature>
<dbReference type="EMBL" id="VJMJ01000193">
    <property type="protein sequence ID" value="KAF0727556.1"/>
    <property type="molecule type" value="Genomic_DNA"/>
</dbReference>
<dbReference type="InterPro" id="IPR043764">
    <property type="entry name" value="DUF5710"/>
</dbReference>
<feature type="compositionally biased region" description="Low complexity" evidence="1">
    <location>
        <begin position="594"/>
        <end position="610"/>
    </location>
</feature>
<feature type="region of interest" description="Disordered" evidence="1">
    <location>
        <begin position="529"/>
        <end position="552"/>
    </location>
</feature>
<feature type="compositionally biased region" description="Polar residues" evidence="1">
    <location>
        <begin position="39"/>
        <end position="50"/>
    </location>
</feature>
<dbReference type="InterPro" id="IPR001623">
    <property type="entry name" value="DnaJ_domain"/>
</dbReference>
<dbReference type="Pfam" id="PF18974">
    <property type="entry name" value="DUF5710"/>
    <property type="match status" value="3"/>
</dbReference>
<feature type="compositionally biased region" description="Basic residues" evidence="1">
    <location>
        <begin position="21"/>
        <end position="31"/>
    </location>
</feature>
<sequence length="919" mass="103842">MACINAANEAAKSQTNELRSFKTKTTRHTERHKAPPFSNIPSTHHSSSNKQPPPACADPYFYLRPLYLKSMSKYSKEQLIGMLLSPRDLEKLHRDADQWLSRMLDATAPSKSPDKHMDMTQGALNAHYLALTAHFLGSHAYASEQLAAFFNQRITPILHRIVASSIPSSYAALSKPLYQLSGNTASRYTKLIKDTQLVCPEVLAEVAANRHSASPDFQLNESNYVKDEDEAKFLQQCMWMRLLIQHAKPHLHTATNGIKAIARSIIDIYRRQMLYKWHKVVEENKGVWVALESNLQPTMNLRLALSPFIRASEEAIADPTADRSMWLHKYMQSFTLSNAIQHRLDQTSLSHLYRCGERLQLGHLVLLDEDVNPEGAQWAIEELHSAQQELAKYDRNLAWHLHATNLLADPSSVVFAPLNDKFVQIKKPDMSTPSPSLDTIQSRLQELASQLQNSQHEAASKWIGLAIQQLSTEAPVHSPKPSTRSMQEEDVIDLTLDDQNEANDDLDEDMGNSPPLFELNNRAPHIERDEKGKTTPAHQSPPKQPYLSCSEADQSVVEELGAQYDRKAKQWFVPEGYKLSPFSRWMSPQVAGESSAPKPRSPPQASAAPSISTANMYLDCPYIERNHAKSLGAEWDAEKKCWFVPPGLDLNLFKRWAPRAPQVSSERMYLDCPIPQNFLVRGLGAQWDPDTKEWFVPPGLDLARFTRWSPHPKVEPPAPEPTPPPRQPVVDKPQPRKIAPLPAKRRADSAIASSCRQLLMDVIGQIERRQGCHKCKFEYVWVCHRCHLCRRHCSCFAEDAAEATQEDLRSAQEYMFEAARRRARLLKPTVHQHTGDYTSCVSGSELVSTARILAMWRDGNTFGVLGVPPSASLAVIKRQYRTLVLQLHPDKSKHETSDRVSAFMAVTNAYRQVKAQLRP</sequence>
<evidence type="ECO:0000256" key="1">
    <source>
        <dbReference type="SAM" id="MobiDB-lite"/>
    </source>
</evidence>
<dbReference type="PROSITE" id="PS50076">
    <property type="entry name" value="DNAJ_2"/>
    <property type="match status" value="1"/>
</dbReference>
<evidence type="ECO:0000259" key="2">
    <source>
        <dbReference type="PROSITE" id="PS50076"/>
    </source>
</evidence>
<protein>
    <recommendedName>
        <fullName evidence="2">J domain-containing protein</fullName>
    </recommendedName>
</protein>
<organism evidence="3 4">
    <name type="scientific">Aphanomyces euteiches</name>
    <dbReference type="NCBI Taxonomy" id="100861"/>
    <lineage>
        <taxon>Eukaryota</taxon>
        <taxon>Sar</taxon>
        <taxon>Stramenopiles</taxon>
        <taxon>Oomycota</taxon>
        <taxon>Saprolegniomycetes</taxon>
        <taxon>Saprolegniales</taxon>
        <taxon>Verrucalvaceae</taxon>
        <taxon>Aphanomyces</taxon>
    </lineage>
</organism>
<keyword evidence="4" id="KW-1185">Reference proteome</keyword>
<dbReference type="Proteomes" id="UP000481153">
    <property type="component" value="Unassembled WGS sequence"/>
</dbReference>
<dbReference type="CDD" id="cd06257">
    <property type="entry name" value="DnaJ"/>
    <property type="match status" value="1"/>
</dbReference>
<feature type="region of interest" description="Disordered" evidence="1">
    <location>
        <begin position="589"/>
        <end position="610"/>
    </location>
</feature>
<name>A0A6G0WJZ6_9STRA</name>